<dbReference type="GO" id="GO:0006564">
    <property type="term" value="P:L-serine biosynthetic process"/>
    <property type="evidence" value="ECO:0007669"/>
    <property type="project" value="TreeGrafter"/>
</dbReference>
<proteinExistence type="predicted"/>
<protein>
    <submittedName>
        <fullName evidence="2">PRTase</fullName>
    </submittedName>
</protein>
<sequence length="685" mass="76779">MVFYKSPSSYMLGDPVDPARPIVLGIYGIPGSGKSFILEHLRKDLGEEEFAFFEGSEVIASLVPGGLAEFQKLDEDEKYKCRVKAINHIKNEAITSRRVAVVTGHCSFWSKEKDRPEDILTDDDWETFTHIIYLRPDEQTIMSNIESDKKDRSCMSDLTKDNLGYWQSHEIYQLRDRCSENHILFANIQSPMPRDVLLHVRDFKKPATAEANIAEVTKRLDEIVALHDSKELQTFLVFDADRTLSAEDGGRLFMREVEGDDWGIGDDLVSDIFRGPMGYSDAAFRQATLLLEQKCNDEMFEDHCNTVSASVPLRFEFMSLLSLVAQKKHIGAVVVTCGVGRLWTKVLERAGLADCVTVIGGGRFSSGYIVTPDVKAAVVSHLRDKHELYVWAFGDSPLDIPMLWEADQAIVVVGEKDRRSKTMDEELDKVIRDDHLRARQVLMPSTSSPRLDTNTLPVARIDVDFFNSIINRRHDRPPLKLFHATEKAAAKLLMSPMRDAAVFGPMLRQAHANVGRYLATEYVSELIGLEDYAIPHVQGHNTTGYYLRNEAATSIIALMRGGEPMAFGVSEVFPQAMFIHASSAEDVKMHHVQGQSNVILVDSVVNSGKSIIQFIKRVIRLEPNINITVVAGVVQAEAIDESHLFAKVMRRHEAGLVALRVSENKFTGTKTTDTGNRLFNTTHLA</sequence>
<dbReference type="SUPFAM" id="SSF53271">
    <property type="entry name" value="PRTase-like"/>
    <property type="match status" value="1"/>
</dbReference>
<keyword evidence="3" id="KW-1185">Reference proteome</keyword>
<dbReference type="EMBL" id="JAAOAR010000467">
    <property type="protein sequence ID" value="KAF5581510.1"/>
    <property type="molecule type" value="Genomic_DNA"/>
</dbReference>
<dbReference type="Pfam" id="PF13207">
    <property type="entry name" value="AAA_17"/>
    <property type="match status" value="1"/>
</dbReference>
<reference evidence="2 3" key="1">
    <citation type="submission" date="2020-05" db="EMBL/GenBank/DDBJ databases">
        <title>Identification and distribution of gene clusters putatively required for synthesis of sphingolipid metabolism inhibitors in phylogenetically diverse species of the filamentous fungus Fusarium.</title>
        <authorList>
            <person name="Kim H.-S."/>
            <person name="Busman M."/>
            <person name="Brown D.W."/>
            <person name="Divon H."/>
            <person name="Uhlig S."/>
            <person name="Proctor R.H."/>
        </authorList>
    </citation>
    <scope>NUCLEOTIDE SEQUENCE [LARGE SCALE GENOMIC DNA]</scope>
    <source>
        <strain evidence="2 3">NRRL 25211</strain>
    </source>
</reference>
<dbReference type="Proteomes" id="UP000544095">
    <property type="component" value="Unassembled WGS sequence"/>
</dbReference>
<evidence type="ECO:0000259" key="1">
    <source>
        <dbReference type="Pfam" id="PF14681"/>
    </source>
</evidence>
<dbReference type="AlphaFoldDB" id="A0A8H5L0L0"/>
<dbReference type="InterPro" id="IPR036412">
    <property type="entry name" value="HAD-like_sf"/>
</dbReference>
<dbReference type="Gene3D" id="3.40.50.2020">
    <property type="match status" value="1"/>
</dbReference>
<dbReference type="PANTHER" id="PTHR43344">
    <property type="entry name" value="PHOSPHOSERINE PHOSPHATASE"/>
    <property type="match status" value="1"/>
</dbReference>
<dbReference type="SUPFAM" id="SSF52540">
    <property type="entry name" value="P-loop containing nucleoside triphosphate hydrolases"/>
    <property type="match status" value="1"/>
</dbReference>
<dbReference type="InterPro" id="IPR029057">
    <property type="entry name" value="PRTase-like"/>
</dbReference>
<dbReference type="CDD" id="cd06223">
    <property type="entry name" value="PRTases_typeI"/>
    <property type="match status" value="1"/>
</dbReference>
<evidence type="ECO:0000313" key="2">
    <source>
        <dbReference type="EMBL" id="KAF5581510.1"/>
    </source>
</evidence>
<dbReference type="PANTHER" id="PTHR43344:SF20">
    <property type="entry name" value="URACIL PHOSPHORIBOSYLTRANSFERASE"/>
    <property type="match status" value="1"/>
</dbReference>
<name>A0A8H5L0L0_9HYPO</name>
<dbReference type="SUPFAM" id="SSF56784">
    <property type="entry name" value="HAD-like"/>
    <property type="match status" value="1"/>
</dbReference>
<dbReference type="Gene3D" id="3.40.50.300">
    <property type="entry name" value="P-loop containing nucleotide triphosphate hydrolases"/>
    <property type="match status" value="1"/>
</dbReference>
<gene>
    <name evidence="2" type="ORF">FPANT_8898</name>
</gene>
<accession>A0A8H5L0L0</accession>
<dbReference type="InterPro" id="IPR050582">
    <property type="entry name" value="HAD-like_SerB"/>
</dbReference>
<comment type="caution">
    <text evidence="2">The sequence shown here is derived from an EMBL/GenBank/DDBJ whole genome shotgun (WGS) entry which is preliminary data.</text>
</comment>
<evidence type="ECO:0000313" key="3">
    <source>
        <dbReference type="Proteomes" id="UP000544095"/>
    </source>
</evidence>
<feature type="domain" description="Phosphoribosyltransferase" evidence="1">
    <location>
        <begin position="485"/>
        <end position="681"/>
    </location>
</feature>
<dbReference type="GO" id="GO:0005737">
    <property type="term" value="C:cytoplasm"/>
    <property type="evidence" value="ECO:0007669"/>
    <property type="project" value="TreeGrafter"/>
</dbReference>
<dbReference type="InterPro" id="IPR023214">
    <property type="entry name" value="HAD_sf"/>
</dbReference>
<dbReference type="InterPro" id="IPR000836">
    <property type="entry name" value="PRTase_dom"/>
</dbReference>
<dbReference type="GO" id="GO:0000287">
    <property type="term" value="F:magnesium ion binding"/>
    <property type="evidence" value="ECO:0007669"/>
    <property type="project" value="TreeGrafter"/>
</dbReference>
<dbReference type="Pfam" id="PF14681">
    <property type="entry name" value="UPRTase"/>
    <property type="match status" value="1"/>
</dbReference>
<dbReference type="Gene3D" id="3.40.50.1000">
    <property type="entry name" value="HAD superfamily/HAD-like"/>
    <property type="match status" value="1"/>
</dbReference>
<dbReference type="GO" id="GO:0036424">
    <property type="term" value="F:L-phosphoserine phosphatase activity"/>
    <property type="evidence" value="ECO:0007669"/>
    <property type="project" value="TreeGrafter"/>
</dbReference>
<dbReference type="Pfam" id="PF12710">
    <property type="entry name" value="HAD"/>
    <property type="match status" value="1"/>
</dbReference>
<organism evidence="2 3">
    <name type="scientific">Fusarium pseudoanthophilum</name>
    <dbReference type="NCBI Taxonomy" id="48495"/>
    <lineage>
        <taxon>Eukaryota</taxon>
        <taxon>Fungi</taxon>
        <taxon>Dikarya</taxon>
        <taxon>Ascomycota</taxon>
        <taxon>Pezizomycotina</taxon>
        <taxon>Sordariomycetes</taxon>
        <taxon>Hypocreomycetidae</taxon>
        <taxon>Hypocreales</taxon>
        <taxon>Nectriaceae</taxon>
        <taxon>Fusarium</taxon>
        <taxon>Fusarium fujikuroi species complex</taxon>
    </lineage>
</organism>
<dbReference type="InterPro" id="IPR027417">
    <property type="entry name" value="P-loop_NTPase"/>
</dbReference>